<dbReference type="Gene3D" id="2.60.120.330">
    <property type="entry name" value="B-lactam Antibiotic, Isopenicillin N Synthase, Chain"/>
    <property type="match status" value="1"/>
</dbReference>
<evidence type="ECO:0000256" key="3">
    <source>
        <dbReference type="ARBA" id="ARBA00023004"/>
    </source>
</evidence>
<evidence type="ECO:0000256" key="4">
    <source>
        <dbReference type="RuleBase" id="RU003682"/>
    </source>
</evidence>
<evidence type="ECO:0000256" key="1">
    <source>
        <dbReference type="ARBA" id="ARBA00008056"/>
    </source>
</evidence>
<dbReference type="Proteomes" id="UP001634007">
    <property type="component" value="Unassembled WGS sequence"/>
</dbReference>
<dbReference type="EMBL" id="JBJKBG010000003">
    <property type="protein sequence ID" value="KAL3744336.1"/>
    <property type="molecule type" value="Genomic_DNA"/>
</dbReference>
<keyword evidence="3 4" id="KW-0408">Iron</keyword>
<dbReference type="Pfam" id="PF03171">
    <property type="entry name" value="2OG-FeII_Oxy"/>
    <property type="match status" value="1"/>
</dbReference>
<evidence type="ECO:0000313" key="6">
    <source>
        <dbReference type="EMBL" id="KAL3744336.1"/>
    </source>
</evidence>
<sequence length="314" mass="34794">MAQPPPPAKTVQESVSDGEAVKEGYAYTDGKVATSGEAIHVMEVPVIDLGLLASSPSAAGELFKLRLALASWGCFQAINHGMSGSFLSKVHELMGQFFALPMEEKQKYASPADDMEGYGIQMRLLLIISPKDQRKLDVWPRKPESFRERVQEYSVKLRAIVGVVVEAISLSLNLEENCFLDQVGEQGKMYARFNYYPRCPRPDLVYGLKPHADGSTMTILLPDEEVLGLQFLKGDQWMSVSTIPEAVLINIGDIMEIMSNGILKSPMHRVVTNATSDRISVAVFCCPEEENEIGPAEGLINEDTPRLYKKIFYS</sequence>
<dbReference type="SUPFAM" id="SSF51197">
    <property type="entry name" value="Clavaminate synthase-like"/>
    <property type="match status" value="1"/>
</dbReference>
<comment type="caution">
    <text evidence="6">The sequence shown here is derived from an EMBL/GenBank/DDBJ whole genome shotgun (WGS) entry which is preliminary data.</text>
</comment>
<dbReference type="GO" id="GO:0046872">
    <property type="term" value="F:metal ion binding"/>
    <property type="evidence" value="ECO:0007669"/>
    <property type="project" value="UniProtKB-KW"/>
</dbReference>
<evidence type="ECO:0000259" key="5">
    <source>
        <dbReference type="PROSITE" id="PS51471"/>
    </source>
</evidence>
<dbReference type="InterPro" id="IPR026992">
    <property type="entry name" value="DIOX_N"/>
</dbReference>
<dbReference type="PROSITE" id="PS51471">
    <property type="entry name" value="FE2OG_OXY"/>
    <property type="match status" value="1"/>
</dbReference>
<keyword evidence="4" id="KW-0560">Oxidoreductase</keyword>
<feature type="domain" description="Fe2OG dioxygenase" evidence="5">
    <location>
        <begin position="187"/>
        <end position="287"/>
    </location>
</feature>
<dbReference type="InterPro" id="IPR044861">
    <property type="entry name" value="IPNS-like_FE2OG_OXY"/>
</dbReference>
<reference evidence="6 7" key="1">
    <citation type="submission" date="2024-11" db="EMBL/GenBank/DDBJ databases">
        <title>Chromosome-level genome assembly of Eucalyptus globulus Labill. provides insights into its genome evolution.</title>
        <authorList>
            <person name="Li X."/>
        </authorList>
    </citation>
    <scope>NUCLEOTIDE SEQUENCE [LARGE SCALE GENOMIC DNA]</scope>
    <source>
        <strain evidence="6">CL2024</strain>
        <tissue evidence="6">Fresh tender leaves</tissue>
    </source>
</reference>
<gene>
    <name evidence="6" type="ORF">ACJRO7_013578</name>
</gene>
<dbReference type="PANTHER" id="PTHR47991">
    <property type="entry name" value="OXOGLUTARATE/IRON-DEPENDENT DIOXYGENASE"/>
    <property type="match status" value="1"/>
</dbReference>
<evidence type="ECO:0000313" key="7">
    <source>
        <dbReference type="Proteomes" id="UP001634007"/>
    </source>
</evidence>
<dbReference type="GO" id="GO:0016491">
    <property type="term" value="F:oxidoreductase activity"/>
    <property type="evidence" value="ECO:0007669"/>
    <property type="project" value="UniProtKB-KW"/>
</dbReference>
<keyword evidence="2 4" id="KW-0479">Metal-binding</keyword>
<dbReference type="Pfam" id="PF14226">
    <property type="entry name" value="DIOX_N"/>
    <property type="match status" value="1"/>
</dbReference>
<dbReference type="FunFam" id="2.60.120.330:FF:000079">
    <property type="entry name" value="Protein SRG1"/>
    <property type="match status" value="1"/>
</dbReference>
<organism evidence="6 7">
    <name type="scientific">Eucalyptus globulus</name>
    <name type="common">Tasmanian blue gum</name>
    <dbReference type="NCBI Taxonomy" id="34317"/>
    <lineage>
        <taxon>Eukaryota</taxon>
        <taxon>Viridiplantae</taxon>
        <taxon>Streptophyta</taxon>
        <taxon>Embryophyta</taxon>
        <taxon>Tracheophyta</taxon>
        <taxon>Spermatophyta</taxon>
        <taxon>Magnoliopsida</taxon>
        <taxon>eudicotyledons</taxon>
        <taxon>Gunneridae</taxon>
        <taxon>Pentapetalae</taxon>
        <taxon>rosids</taxon>
        <taxon>malvids</taxon>
        <taxon>Myrtales</taxon>
        <taxon>Myrtaceae</taxon>
        <taxon>Myrtoideae</taxon>
        <taxon>Eucalypteae</taxon>
        <taxon>Eucalyptus</taxon>
    </lineage>
</organism>
<dbReference type="InterPro" id="IPR027443">
    <property type="entry name" value="IPNS-like_sf"/>
</dbReference>
<dbReference type="InterPro" id="IPR050295">
    <property type="entry name" value="Plant_2OG-oxidoreductases"/>
</dbReference>
<keyword evidence="7" id="KW-1185">Reference proteome</keyword>
<proteinExistence type="inferred from homology"/>
<evidence type="ECO:0000256" key="2">
    <source>
        <dbReference type="ARBA" id="ARBA00022723"/>
    </source>
</evidence>
<accession>A0ABD3L3B7</accession>
<comment type="similarity">
    <text evidence="1 4">Belongs to the iron/ascorbate-dependent oxidoreductase family.</text>
</comment>
<name>A0ABD3L3B7_EUCGL</name>
<dbReference type="InterPro" id="IPR005123">
    <property type="entry name" value="Oxoglu/Fe-dep_dioxygenase_dom"/>
</dbReference>
<protein>
    <recommendedName>
        <fullName evidence="5">Fe2OG dioxygenase domain-containing protein</fullName>
    </recommendedName>
</protein>
<dbReference type="AlphaFoldDB" id="A0ABD3L3B7"/>